<accession>A0A6J7MU49</accession>
<sequence length="75" mass="7694">MSTFASCSSSSVEYRVAPISAVASLVATPVMSGEPSPLSPTVKSTVVALPVPKRSPLQRPAPLTSARVPARTVTD</sequence>
<evidence type="ECO:0000256" key="1">
    <source>
        <dbReference type="SAM" id="MobiDB-lite"/>
    </source>
</evidence>
<proteinExistence type="predicted"/>
<organism evidence="2">
    <name type="scientific">freshwater metagenome</name>
    <dbReference type="NCBI Taxonomy" id="449393"/>
    <lineage>
        <taxon>unclassified sequences</taxon>
        <taxon>metagenomes</taxon>
        <taxon>ecological metagenomes</taxon>
    </lineage>
</organism>
<feature type="region of interest" description="Disordered" evidence="1">
    <location>
        <begin position="53"/>
        <end position="75"/>
    </location>
</feature>
<gene>
    <name evidence="2" type="ORF">UFOPK3954_00589</name>
</gene>
<name>A0A6J7MU49_9ZZZZ</name>
<dbReference type="EMBL" id="CAFBON010000045">
    <property type="protein sequence ID" value="CAB4982059.1"/>
    <property type="molecule type" value="Genomic_DNA"/>
</dbReference>
<protein>
    <submittedName>
        <fullName evidence="2">Unannotated protein</fullName>
    </submittedName>
</protein>
<dbReference type="AlphaFoldDB" id="A0A6J7MU49"/>
<reference evidence="2" key="1">
    <citation type="submission" date="2020-05" db="EMBL/GenBank/DDBJ databases">
        <authorList>
            <person name="Chiriac C."/>
            <person name="Salcher M."/>
            <person name="Ghai R."/>
            <person name="Kavagutti S V."/>
        </authorList>
    </citation>
    <scope>NUCLEOTIDE SEQUENCE</scope>
</reference>
<evidence type="ECO:0000313" key="2">
    <source>
        <dbReference type="EMBL" id="CAB4982059.1"/>
    </source>
</evidence>